<feature type="chain" id="PRO_5046473198" evidence="2">
    <location>
        <begin position="24"/>
        <end position="133"/>
    </location>
</feature>
<dbReference type="RefSeq" id="WP_354144423.1">
    <property type="nucleotide sequence ID" value="NZ_JAZDQV010000005.1"/>
</dbReference>
<keyword evidence="4" id="KW-1185">Reference proteome</keyword>
<dbReference type="Proteomes" id="UP001343492">
    <property type="component" value="Unassembled WGS sequence"/>
</dbReference>
<sequence>MKKIIVVAAFAALAACSQPEAPAEEATTEEAAAPANIAADGLPTVGVYKVTQPDGTVLTVDVKEDGTFAATDADGNMVDSGKWEQKSPEQYCETSDAEGSTQVCYEEKIDENGVYVSKNPNTGDVSTVERVQS</sequence>
<accession>A0ABU7GEG3</accession>
<evidence type="ECO:0000256" key="2">
    <source>
        <dbReference type="SAM" id="SignalP"/>
    </source>
</evidence>
<gene>
    <name evidence="3" type="ORF">VRS74_06410</name>
</gene>
<evidence type="ECO:0000313" key="3">
    <source>
        <dbReference type="EMBL" id="MEE1877316.1"/>
    </source>
</evidence>
<evidence type="ECO:0000256" key="1">
    <source>
        <dbReference type="SAM" id="MobiDB-lite"/>
    </source>
</evidence>
<evidence type="ECO:0000313" key="4">
    <source>
        <dbReference type="Proteomes" id="UP001343492"/>
    </source>
</evidence>
<protein>
    <submittedName>
        <fullName evidence="3">Uncharacterized protein</fullName>
    </submittedName>
</protein>
<comment type="caution">
    <text evidence="3">The sequence shown here is derived from an EMBL/GenBank/DDBJ whole genome shotgun (WGS) entry which is preliminary data.</text>
</comment>
<organism evidence="3 4">
    <name type="scientific">Altererythrobacter litoralis</name>
    <dbReference type="NCBI Taxonomy" id="3113904"/>
    <lineage>
        <taxon>Bacteria</taxon>
        <taxon>Pseudomonadati</taxon>
        <taxon>Pseudomonadota</taxon>
        <taxon>Alphaproteobacteria</taxon>
        <taxon>Sphingomonadales</taxon>
        <taxon>Erythrobacteraceae</taxon>
        <taxon>Altererythrobacter</taxon>
    </lineage>
</organism>
<proteinExistence type="predicted"/>
<reference evidence="3 4" key="1">
    <citation type="submission" date="2024-01" db="EMBL/GenBank/DDBJ databases">
        <title>The genome sequence of Erythrobacteraceae sp. strain 1XM1-14.</title>
        <authorList>
            <person name="Liu Y."/>
        </authorList>
    </citation>
    <scope>NUCLEOTIDE SEQUENCE [LARGE SCALE GENOMIC DNA]</scope>
    <source>
        <strain evidence="3 4">1XM1-14</strain>
    </source>
</reference>
<feature type="region of interest" description="Disordered" evidence="1">
    <location>
        <begin position="114"/>
        <end position="133"/>
    </location>
</feature>
<name>A0ABU7GEG3_9SPHN</name>
<dbReference type="EMBL" id="JAZDQV010000005">
    <property type="protein sequence ID" value="MEE1877316.1"/>
    <property type="molecule type" value="Genomic_DNA"/>
</dbReference>
<keyword evidence="2" id="KW-0732">Signal</keyword>
<feature type="compositionally biased region" description="Polar residues" evidence="1">
    <location>
        <begin position="118"/>
        <end position="133"/>
    </location>
</feature>
<feature type="signal peptide" evidence="2">
    <location>
        <begin position="1"/>
        <end position="23"/>
    </location>
</feature>
<dbReference type="PROSITE" id="PS51257">
    <property type="entry name" value="PROKAR_LIPOPROTEIN"/>
    <property type="match status" value="1"/>
</dbReference>